<evidence type="ECO:0000313" key="1">
    <source>
        <dbReference type="EMBL" id="ARN24106.1"/>
    </source>
</evidence>
<reference evidence="1 2" key="1">
    <citation type="submission" date="2016-04" db="EMBL/GenBank/DDBJ databases">
        <title>Complete genome sequence of natural rubber-degrading, novel Gram-negative bacterium, Rhizobacter gummiphilus strain NS21.</title>
        <authorList>
            <person name="Tabata M."/>
            <person name="Kasai D."/>
            <person name="Fukuda M."/>
        </authorList>
    </citation>
    <scope>NUCLEOTIDE SEQUENCE [LARGE SCALE GENOMIC DNA]</scope>
    <source>
        <strain evidence="1 2">NS21</strain>
    </source>
</reference>
<dbReference type="EMBL" id="CP015118">
    <property type="protein sequence ID" value="ARN24106.1"/>
    <property type="molecule type" value="Genomic_DNA"/>
</dbReference>
<accession>A0A1W6LIQ2</accession>
<dbReference type="OrthoDB" id="7565554at2"/>
<protein>
    <submittedName>
        <fullName evidence="1">Uncharacterized protein</fullName>
    </submittedName>
</protein>
<dbReference type="KEGG" id="rgu:A4W93_28605"/>
<dbReference type="Proteomes" id="UP000193427">
    <property type="component" value="Chromosome"/>
</dbReference>
<keyword evidence="2" id="KW-1185">Reference proteome</keyword>
<evidence type="ECO:0000313" key="2">
    <source>
        <dbReference type="Proteomes" id="UP000193427"/>
    </source>
</evidence>
<organism evidence="1 2">
    <name type="scientific">Piscinibacter gummiphilus</name>
    <dbReference type="NCBI Taxonomy" id="946333"/>
    <lineage>
        <taxon>Bacteria</taxon>
        <taxon>Pseudomonadati</taxon>
        <taxon>Pseudomonadota</taxon>
        <taxon>Betaproteobacteria</taxon>
        <taxon>Burkholderiales</taxon>
        <taxon>Sphaerotilaceae</taxon>
        <taxon>Piscinibacter</taxon>
    </lineage>
</organism>
<dbReference type="AlphaFoldDB" id="A0A1W6LIQ2"/>
<sequence>MVAASPVLGLGGGVAGPGPVSAMSGAGLQAGYGLSFTDLGRFEHALSASQSRLEGQPVRAPNEALQAMARPLEYVNNEAASLSEFATRAVSAGSAMTPGEMVMLSVRCQEFMFHCQLTSNVANRASDGLQQLFRQQS</sequence>
<dbReference type="STRING" id="946333.A4W93_28605"/>
<proteinExistence type="predicted"/>
<gene>
    <name evidence="1" type="ORF">A4W93_28605</name>
</gene>
<name>A0A1W6LIQ2_9BURK</name>